<evidence type="ECO:0000256" key="2">
    <source>
        <dbReference type="ARBA" id="ARBA00001947"/>
    </source>
</evidence>
<feature type="domain" description="Metallo-beta-lactamase" evidence="11">
    <location>
        <begin position="343"/>
        <end position="529"/>
    </location>
</feature>
<dbReference type="GO" id="GO:0005739">
    <property type="term" value="C:mitochondrion"/>
    <property type="evidence" value="ECO:0007669"/>
    <property type="project" value="TreeGrafter"/>
</dbReference>
<keyword evidence="7" id="KW-0479">Metal-binding</keyword>
<comment type="catalytic activity">
    <reaction evidence="1">
        <text>Endonucleolytic cleavage of RNA, removing extra 3' nucleotides from tRNA precursor, generating 3' termini of tRNAs. A 3'-hydroxy group is left at the tRNA terminus and a 5'-phosphoryl group is left at the trailer molecule.</text>
        <dbReference type="EC" id="3.1.26.11"/>
    </reaction>
</comment>
<comment type="similarity">
    <text evidence="3">Belongs to the RNase Z family.</text>
</comment>
<dbReference type="RefSeq" id="XP_065329683.1">
    <property type="nucleotide sequence ID" value="XM_065473611.1"/>
</dbReference>
<dbReference type="Pfam" id="PF12706">
    <property type="entry name" value="Lactamase_B_2"/>
    <property type="match status" value="1"/>
</dbReference>
<evidence type="ECO:0000256" key="5">
    <source>
        <dbReference type="ARBA" id="ARBA00022694"/>
    </source>
</evidence>
<dbReference type="AlphaFoldDB" id="A0AAX4JCF8"/>
<dbReference type="GO" id="GO:1990180">
    <property type="term" value="P:mitochondrial tRNA 3'-end processing"/>
    <property type="evidence" value="ECO:0007669"/>
    <property type="project" value="TreeGrafter"/>
</dbReference>
<gene>
    <name evidence="12" type="ORF">VNE69_05129</name>
</gene>
<organism evidence="12 13">
    <name type="scientific">Vairimorpha necatrix</name>
    <dbReference type="NCBI Taxonomy" id="6039"/>
    <lineage>
        <taxon>Eukaryota</taxon>
        <taxon>Fungi</taxon>
        <taxon>Fungi incertae sedis</taxon>
        <taxon>Microsporidia</taxon>
        <taxon>Nosematidae</taxon>
        <taxon>Vairimorpha</taxon>
    </lineage>
</organism>
<keyword evidence="6" id="KW-0540">Nuclease</keyword>
<dbReference type="CDD" id="cd07718">
    <property type="entry name" value="RNaseZ_ELAC1_ELAC2-C-term-like_MBL-fold"/>
    <property type="match status" value="1"/>
</dbReference>
<reference evidence="12" key="1">
    <citation type="journal article" date="2024" name="BMC Genomics">
        <title>Functional annotation of a divergent genome using sequence and structure-based similarity.</title>
        <authorList>
            <person name="Svedberg D."/>
            <person name="Winiger R.R."/>
            <person name="Berg A."/>
            <person name="Sharma H."/>
            <person name="Tellgren-Roth C."/>
            <person name="Debrunner-Vossbrinck B.A."/>
            <person name="Vossbrinck C.R."/>
            <person name="Barandun J."/>
        </authorList>
    </citation>
    <scope>NUCLEOTIDE SEQUENCE</scope>
    <source>
        <strain evidence="12">Illinois isolate</strain>
    </source>
</reference>
<dbReference type="InterPro" id="IPR036866">
    <property type="entry name" value="RibonucZ/Hydroxyglut_hydro"/>
</dbReference>
<evidence type="ECO:0000256" key="8">
    <source>
        <dbReference type="ARBA" id="ARBA00022759"/>
    </source>
</evidence>
<dbReference type="PANTHER" id="PTHR12553">
    <property type="entry name" value="ZINC PHOSPHODIESTERASE ELAC PROTEIN 2"/>
    <property type="match status" value="1"/>
</dbReference>
<dbReference type="EMBL" id="CP142730">
    <property type="protein sequence ID" value="WUR03538.1"/>
    <property type="molecule type" value="Genomic_DNA"/>
</dbReference>
<evidence type="ECO:0000313" key="12">
    <source>
        <dbReference type="EMBL" id="WUR03538.1"/>
    </source>
</evidence>
<dbReference type="PANTHER" id="PTHR12553:SF49">
    <property type="entry name" value="ZINC PHOSPHODIESTERASE ELAC PROTEIN 2"/>
    <property type="match status" value="1"/>
</dbReference>
<evidence type="ECO:0000259" key="11">
    <source>
        <dbReference type="Pfam" id="PF12706"/>
    </source>
</evidence>
<dbReference type="GeneID" id="90541353"/>
<keyword evidence="13" id="KW-1185">Reference proteome</keyword>
<evidence type="ECO:0000256" key="9">
    <source>
        <dbReference type="ARBA" id="ARBA00022801"/>
    </source>
</evidence>
<dbReference type="InterPro" id="IPR047151">
    <property type="entry name" value="RNZ2-like"/>
</dbReference>
<evidence type="ECO:0000256" key="3">
    <source>
        <dbReference type="ARBA" id="ARBA00007823"/>
    </source>
</evidence>
<protein>
    <recommendedName>
        <fullName evidence="4">ribonuclease Z</fullName>
        <ecNumber evidence="4">3.1.26.11</ecNumber>
    </recommendedName>
</protein>
<dbReference type="Proteomes" id="UP001334084">
    <property type="component" value="Chromosome 5"/>
</dbReference>
<evidence type="ECO:0000256" key="10">
    <source>
        <dbReference type="ARBA" id="ARBA00022833"/>
    </source>
</evidence>
<proteinExistence type="inferred from homology"/>
<accession>A0AAX4JCF8</accession>
<dbReference type="KEGG" id="vnx:VNE69_05129"/>
<dbReference type="InterPro" id="IPR001279">
    <property type="entry name" value="Metallo-B-lactamas"/>
</dbReference>
<keyword evidence="8" id="KW-0255">Endonuclease</keyword>
<evidence type="ECO:0000256" key="1">
    <source>
        <dbReference type="ARBA" id="ARBA00000402"/>
    </source>
</evidence>
<comment type="cofactor">
    <cofactor evidence="2">
        <name>Zn(2+)</name>
        <dbReference type="ChEBI" id="CHEBI:29105"/>
    </cofactor>
</comment>
<keyword evidence="10" id="KW-0862">Zinc</keyword>
<name>A0AAX4JCF8_9MICR</name>
<evidence type="ECO:0000256" key="4">
    <source>
        <dbReference type="ARBA" id="ARBA00012477"/>
    </source>
</evidence>
<dbReference type="Gene3D" id="3.60.15.10">
    <property type="entry name" value="Ribonuclease Z/Hydroxyacylglutathione hydrolase-like"/>
    <property type="match status" value="1"/>
</dbReference>
<evidence type="ECO:0000256" key="7">
    <source>
        <dbReference type="ARBA" id="ARBA00022723"/>
    </source>
</evidence>
<dbReference type="GO" id="GO:0042781">
    <property type="term" value="F:3'-tRNA processing endoribonuclease activity"/>
    <property type="evidence" value="ECO:0007669"/>
    <property type="project" value="UniProtKB-EC"/>
</dbReference>
<dbReference type="GO" id="GO:0046872">
    <property type="term" value="F:metal ion binding"/>
    <property type="evidence" value="ECO:0007669"/>
    <property type="project" value="UniProtKB-KW"/>
</dbReference>
<keyword evidence="5" id="KW-0819">tRNA processing</keyword>
<keyword evidence="9" id="KW-0378">Hydrolase</keyword>
<evidence type="ECO:0000256" key="6">
    <source>
        <dbReference type="ARBA" id="ARBA00022722"/>
    </source>
</evidence>
<evidence type="ECO:0000313" key="13">
    <source>
        <dbReference type="Proteomes" id="UP001334084"/>
    </source>
</evidence>
<dbReference type="SUPFAM" id="SSF56281">
    <property type="entry name" value="Metallo-hydrolase/oxidoreductase"/>
    <property type="match status" value="1"/>
</dbReference>
<sequence length="572" mass="65996">MICSLKCLSTKSGKSILLILEKKTYVFNIFEGFQRYCIEANISLKFITTVFIPNREGIPPLCGLYLTLRDMNVNSLNIVCSEDVENLIKKAFSFCPPNSLKILFIRDFYDDEFITVTDQYILQIKKFRGKFKIENIPENIPKKFYKELVLGKKITVEGQTYEGSDFLEPSINFKKIFILYNGKLKIEEGSKVLCLRMSDYKRLKSEDTWYVCGSAGIDFVSQYNLLRGLRDISKDYHLPRLLKQRQKIRRTRQVNKKLTYDILEPCRFFKYLQSTDCFTYKKEALGFVLNRGVRNVPLVNYQDSDNFLTTDENFALILGSGCAIPSKYRNVTGIFVFIENKGFLLDCGEDTVNQLLRLKGSQCLLDSLDVIFISHSHGDHNLGLINLLAKLNHKVILIAPQCIIDFVSSFCENVVTFATNKAKELEYEHGVSSFNFPDDLEINVCGCVHNLDSCSVSIKYKNVKFSYSGDTRPSELFACMAFNSDLMIHESTFEDDNLDKALKTKHSTLGEAYYIFKKSQSKELLLTHFSQRYSKNFMANNLGIPCHDFYKYRIGKSEYKDKDINEYLKNLQ</sequence>
<dbReference type="EC" id="3.1.26.11" evidence="4"/>